<evidence type="ECO:0000256" key="3">
    <source>
        <dbReference type="ARBA" id="ARBA00022801"/>
    </source>
</evidence>
<dbReference type="KEGG" id="afla:FHG64_12735"/>
<keyword evidence="2" id="KW-0479">Metal-binding</keyword>
<proteinExistence type="predicted"/>
<dbReference type="GO" id="GO:0008237">
    <property type="term" value="F:metallopeptidase activity"/>
    <property type="evidence" value="ECO:0007669"/>
    <property type="project" value="UniProtKB-KW"/>
</dbReference>
<feature type="domain" description="MPN" evidence="6">
    <location>
        <begin position="9"/>
        <end position="147"/>
    </location>
</feature>
<dbReference type="InterPro" id="IPR028090">
    <property type="entry name" value="JAB_dom_prok"/>
</dbReference>
<sequence length="152" mass="17815">MVKERNGLRLIIPEALLSEMSQIGLEYYPNEFGGFLVGRYSDDLRILYITDFILPKKYIGLPSMFERSTDGLKEKLERLFVEKNQYYIGEWHTHPESSPQYSQTDLVAMKVIADHKKVNILNPVLLIISISKIKPIKHKFYIYKDNQLLAYE</sequence>
<name>A0A5B7X4J9_9FLAO</name>
<dbReference type="InterPro" id="IPR037518">
    <property type="entry name" value="MPN"/>
</dbReference>
<keyword evidence="4" id="KW-0862">Zinc</keyword>
<gene>
    <name evidence="7" type="ORF">FHG64_12735</name>
</gene>
<protein>
    <recommendedName>
        <fullName evidence="6">MPN domain-containing protein</fullName>
    </recommendedName>
</protein>
<organism evidence="7 8">
    <name type="scientific">Antarcticibacterium flavum</name>
    <dbReference type="NCBI Taxonomy" id="2058175"/>
    <lineage>
        <taxon>Bacteria</taxon>
        <taxon>Pseudomonadati</taxon>
        <taxon>Bacteroidota</taxon>
        <taxon>Flavobacteriia</taxon>
        <taxon>Flavobacteriales</taxon>
        <taxon>Flavobacteriaceae</taxon>
        <taxon>Antarcticibacterium</taxon>
    </lineage>
</organism>
<evidence type="ECO:0000256" key="4">
    <source>
        <dbReference type="ARBA" id="ARBA00022833"/>
    </source>
</evidence>
<evidence type="ECO:0000313" key="7">
    <source>
        <dbReference type="EMBL" id="QCY70200.1"/>
    </source>
</evidence>
<dbReference type="Gene3D" id="3.40.140.10">
    <property type="entry name" value="Cytidine Deaminase, domain 2"/>
    <property type="match status" value="1"/>
</dbReference>
<evidence type="ECO:0000256" key="2">
    <source>
        <dbReference type="ARBA" id="ARBA00022723"/>
    </source>
</evidence>
<dbReference type="Pfam" id="PF14464">
    <property type="entry name" value="Prok-JAB"/>
    <property type="match status" value="1"/>
</dbReference>
<dbReference type="OrthoDB" id="517279at2"/>
<keyword evidence="3" id="KW-0378">Hydrolase</keyword>
<dbReference type="AlphaFoldDB" id="A0A5B7X4J9"/>
<dbReference type="EMBL" id="CP040812">
    <property type="protein sequence ID" value="QCY70200.1"/>
    <property type="molecule type" value="Genomic_DNA"/>
</dbReference>
<keyword evidence="1" id="KW-0645">Protease</keyword>
<evidence type="ECO:0000313" key="8">
    <source>
        <dbReference type="Proteomes" id="UP000309016"/>
    </source>
</evidence>
<evidence type="ECO:0000256" key="5">
    <source>
        <dbReference type="ARBA" id="ARBA00023049"/>
    </source>
</evidence>
<accession>A0A5B7X4J9</accession>
<reference evidence="7 8" key="1">
    <citation type="submission" date="2019-06" db="EMBL/GenBank/DDBJ databases">
        <title>Complete genome sequence of Antarcticibacterium flavum KCTC 52984T from an Antarctic marine sediment.</title>
        <authorList>
            <person name="Lee Y.M."/>
            <person name="Shin S.C."/>
        </authorList>
    </citation>
    <scope>NUCLEOTIDE SEQUENCE [LARGE SCALE GENOMIC DNA]</scope>
    <source>
        <strain evidence="7 8">KCTC 52984</strain>
    </source>
</reference>
<keyword evidence="8" id="KW-1185">Reference proteome</keyword>
<dbReference type="GO" id="GO:0006508">
    <property type="term" value="P:proteolysis"/>
    <property type="evidence" value="ECO:0007669"/>
    <property type="project" value="UniProtKB-KW"/>
</dbReference>
<dbReference type="RefSeq" id="WP_139066762.1">
    <property type="nucleotide sequence ID" value="NZ_CP040812.1"/>
</dbReference>
<dbReference type="GO" id="GO:0046872">
    <property type="term" value="F:metal ion binding"/>
    <property type="evidence" value="ECO:0007669"/>
    <property type="project" value="UniProtKB-KW"/>
</dbReference>
<dbReference type="Proteomes" id="UP000309016">
    <property type="component" value="Chromosome"/>
</dbReference>
<keyword evidence="5" id="KW-0482">Metalloprotease</keyword>
<evidence type="ECO:0000256" key="1">
    <source>
        <dbReference type="ARBA" id="ARBA00022670"/>
    </source>
</evidence>
<dbReference type="SUPFAM" id="SSF102712">
    <property type="entry name" value="JAB1/MPN domain"/>
    <property type="match status" value="1"/>
</dbReference>
<evidence type="ECO:0000259" key="6">
    <source>
        <dbReference type="PROSITE" id="PS50249"/>
    </source>
</evidence>
<dbReference type="PROSITE" id="PS50249">
    <property type="entry name" value="MPN"/>
    <property type="match status" value="1"/>
</dbReference>